<keyword evidence="1" id="KW-0812">Transmembrane</keyword>
<reference evidence="2 3" key="1">
    <citation type="submission" date="2018-05" db="EMBL/GenBank/DDBJ databases">
        <title>Genomic Encyclopedia of Type Strains, Phase IV (KMG-IV): sequencing the most valuable type-strain genomes for metagenomic binning, comparative biology and taxonomic classification.</title>
        <authorList>
            <person name="Goeker M."/>
        </authorList>
    </citation>
    <scope>NUCLEOTIDE SEQUENCE [LARGE SCALE GENOMIC DNA]</scope>
    <source>
        <strain evidence="2 3">DSM 3183</strain>
    </source>
</reference>
<sequence length="42" mass="4292">MFSLSQFNTNLVAAICALATSALFIGLSVGPAEIGTMSTMIV</sequence>
<proteinExistence type="predicted"/>
<keyword evidence="1" id="KW-1133">Transmembrane helix</keyword>
<evidence type="ECO:0000313" key="2">
    <source>
        <dbReference type="EMBL" id="PXW73815.1"/>
    </source>
</evidence>
<dbReference type="RefSeq" id="WP_279629496.1">
    <property type="nucleotide sequence ID" value="NZ_QJJM01000009.1"/>
</dbReference>
<gene>
    <name evidence="2" type="ORF">C7451_109102</name>
</gene>
<evidence type="ECO:0000313" key="3">
    <source>
        <dbReference type="Proteomes" id="UP000248014"/>
    </source>
</evidence>
<comment type="caution">
    <text evidence="2">The sequence shown here is derived from an EMBL/GenBank/DDBJ whole genome shotgun (WGS) entry which is preliminary data.</text>
</comment>
<feature type="transmembrane region" description="Helical" evidence="1">
    <location>
        <begin position="12"/>
        <end position="30"/>
    </location>
</feature>
<keyword evidence="1" id="KW-0472">Membrane</keyword>
<dbReference type="Proteomes" id="UP000248014">
    <property type="component" value="Unassembled WGS sequence"/>
</dbReference>
<name>A0A2V3V0P5_9SPHN</name>
<dbReference type="EMBL" id="QJJM01000009">
    <property type="protein sequence ID" value="PXW73815.1"/>
    <property type="molecule type" value="Genomic_DNA"/>
</dbReference>
<accession>A0A2V3V0P5</accession>
<dbReference type="AlphaFoldDB" id="A0A2V3V0P5"/>
<keyword evidence="3" id="KW-1185">Reference proteome</keyword>
<evidence type="ECO:0000256" key="1">
    <source>
        <dbReference type="SAM" id="Phobius"/>
    </source>
</evidence>
<organism evidence="2 3">
    <name type="scientific">Blastomonas natatoria</name>
    <dbReference type="NCBI Taxonomy" id="34015"/>
    <lineage>
        <taxon>Bacteria</taxon>
        <taxon>Pseudomonadati</taxon>
        <taxon>Pseudomonadota</taxon>
        <taxon>Alphaproteobacteria</taxon>
        <taxon>Sphingomonadales</taxon>
        <taxon>Sphingomonadaceae</taxon>
        <taxon>Blastomonas</taxon>
    </lineage>
</organism>
<protein>
    <submittedName>
        <fullName evidence="2">Uncharacterized protein</fullName>
    </submittedName>
</protein>